<evidence type="ECO:0000313" key="1">
    <source>
        <dbReference type="EMBL" id="MDB8003971.1"/>
    </source>
</evidence>
<dbReference type="AlphaFoldDB" id="A0AAW6CX02"/>
<dbReference type="Proteomes" id="UP001210809">
    <property type="component" value="Unassembled WGS sequence"/>
</dbReference>
<accession>A0AAW6CX02</accession>
<gene>
    <name evidence="1" type="ORF">PNE09_07805</name>
</gene>
<name>A0AAW6CX02_9FIRM</name>
<organism evidence="1 2">
    <name type="scientific">[Eubacterium] siraeum</name>
    <dbReference type="NCBI Taxonomy" id="39492"/>
    <lineage>
        <taxon>Bacteria</taxon>
        <taxon>Bacillati</taxon>
        <taxon>Bacillota</taxon>
        <taxon>Clostridia</taxon>
        <taxon>Eubacteriales</taxon>
        <taxon>Oscillospiraceae</taxon>
        <taxon>Oscillospiraceae incertae sedis</taxon>
    </lineage>
</organism>
<evidence type="ECO:0000313" key="2">
    <source>
        <dbReference type="Proteomes" id="UP001210809"/>
    </source>
</evidence>
<sequence>MSKDTIEFFRELKGSRPNLTVQQYRTIKGQAVKGNIADARKGLHKVLKRRNVR</sequence>
<reference evidence="1" key="1">
    <citation type="submission" date="2023-01" db="EMBL/GenBank/DDBJ databases">
        <title>Human gut microbiome strain richness.</title>
        <authorList>
            <person name="Chen-Liaw A."/>
        </authorList>
    </citation>
    <scope>NUCLEOTIDE SEQUENCE</scope>
    <source>
        <strain evidence="1">1001283st1_G1_1001283B150217_161031</strain>
    </source>
</reference>
<proteinExistence type="predicted"/>
<protein>
    <submittedName>
        <fullName evidence="1">Uncharacterized protein</fullName>
    </submittedName>
</protein>
<dbReference type="EMBL" id="JAQLXW010000009">
    <property type="protein sequence ID" value="MDB8003971.1"/>
    <property type="molecule type" value="Genomic_DNA"/>
</dbReference>
<comment type="caution">
    <text evidence="1">The sequence shown here is derived from an EMBL/GenBank/DDBJ whole genome shotgun (WGS) entry which is preliminary data.</text>
</comment>